<accession>A0A0F9BR52</accession>
<proteinExistence type="predicted"/>
<organism evidence="1">
    <name type="scientific">marine sediment metagenome</name>
    <dbReference type="NCBI Taxonomy" id="412755"/>
    <lineage>
        <taxon>unclassified sequences</taxon>
        <taxon>metagenomes</taxon>
        <taxon>ecological metagenomes</taxon>
    </lineage>
</organism>
<sequence>MKLDELAKLTAKDEEGVTGTIYQRDGDPYLAADGTESTFTVVGAESKRYRDAKLAHQRKMFKRARSGRTITPEEANLDAQRLAAAAVIAWHGWEDGPKALDCTRDNVLKVLAYEHIFDQVSSMIQGHAVFSDSGSGS</sequence>
<dbReference type="AlphaFoldDB" id="A0A0F9BR52"/>
<gene>
    <name evidence="1" type="ORF">LCGC14_2415950</name>
</gene>
<protein>
    <submittedName>
        <fullName evidence="1">Uncharacterized protein</fullName>
    </submittedName>
</protein>
<evidence type="ECO:0000313" key="1">
    <source>
        <dbReference type="EMBL" id="KKL24375.1"/>
    </source>
</evidence>
<name>A0A0F9BR52_9ZZZZ</name>
<dbReference type="EMBL" id="LAZR01036619">
    <property type="protein sequence ID" value="KKL24375.1"/>
    <property type="molecule type" value="Genomic_DNA"/>
</dbReference>
<comment type="caution">
    <text evidence="1">The sequence shown here is derived from an EMBL/GenBank/DDBJ whole genome shotgun (WGS) entry which is preliminary data.</text>
</comment>
<reference evidence="1" key="1">
    <citation type="journal article" date="2015" name="Nature">
        <title>Complex archaea that bridge the gap between prokaryotes and eukaryotes.</title>
        <authorList>
            <person name="Spang A."/>
            <person name="Saw J.H."/>
            <person name="Jorgensen S.L."/>
            <person name="Zaremba-Niedzwiedzka K."/>
            <person name="Martijn J."/>
            <person name="Lind A.E."/>
            <person name="van Eijk R."/>
            <person name="Schleper C."/>
            <person name="Guy L."/>
            <person name="Ettema T.J."/>
        </authorList>
    </citation>
    <scope>NUCLEOTIDE SEQUENCE</scope>
</reference>